<dbReference type="NCBIfam" id="TIGR02170">
    <property type="entry name" value="thyX"/>
    <property type="match status" value="1"/>
</dbReference>
<dbReference type="PANTHER" id="PTHR34934:SF1">
    <property type="entry name" value="FLAVIN-DEPENDENT THYMIDYLATE SYNTHASE"/>
    <property type="match status" value="1"/>
</dbReference>
<gene>
    <name evidence="1" type="ORF">LCGC14_2059890</name>
</gene>
<organism evidence="1">
    <name type="scientific">marine sediment metagenome</name>
    <dbReference type="NCBI Taxonomy" id="412755"/>
    <lineage>
        <taxon>unclassified sequences</taxon>
        <taxon>metagenomes</taxon>
        <taxon>ecological metagenomes</taxon>
    </lineage>
</organism>
<dbReference type="GO" id="GO:0050797">
    <property type="term" value="F:thymidylate synthase (FAD) activity"/>
    <property type="evidence" value="ECO:0007669"/>
    <property type="project" value="InterPro"/>
</dbReference>
<comment type="caution">
    <text evidence="1">The sequence shown here is derived from an EMBL/GenBank/DDBJ whole genome shotgun (WGS) entry which is preliminary data.</text>
</comment>
<dbReference type="EMBL" id="LAZR01024497">
    <property type="protein sequence ID" value="KKL74939.1"/>
    <property type="molecule type" value="Genomic_DNA"/>
</dbReference>
<dbReference type="Pfam" id="PF02511">
    <property type="entry name" value="Thy1"/>
    <property type="match status" value="1"/>
</dbReference>
<evidence type="ECO:0008006" key="2">
    <source>
        <dbReference type="Google" id="ProtNLM"/>
    </source>
</evidence>
<protein>
    <recommendedName>
        <fullName evidence="2">Thymidylate synthase (FAD)</fullName>
    </recommendedName>
</protein>
<accession>A0A0F9ELL5</accession>
<evidence type="ECO:0000313" key="1">
    <source>
        <dbReference type="EMBL" id="KKL74939.1"/>
    </source>
</evidence>
<dbReference type="PROSITE" id="PS51331">
    <property type="entry name" value="THYX"/>
    <property type="match status" value="1"/>
</dbReference>
<dbReference type="InterPro" id="IPR003669">
    <property type="entry name" value="Thymidylate_synthase_ThyX"/>
</dbReference>
<dbReference type="CDD" id="cd20175">
    <property type="entry name" value="ThyX"/>
    <property type="match status" value="1"/>
</dbReference>
<dbReference type="GO" id="GO:0050660">
    <property type="term" value="F:flavin adenine dinucleotide binding"/>
    <property type="evidence" value="ECO:0007669"/>
    <property type="project" value="InterPro"/>
</dbReference>
<dbReference type="AlphaFoldDB" id="A0A0F9ELL5"/>
<reference evidence="1" key="1">
    <citation type="journal article" date="2015" name="Nature">
        <title>Complex archaea that bridge the gap between prokaryotes and eukaryotes.</title>
        <authorList>
            <person name="Spang A."/>
            <person name="Saw J.H."/>
            <person name="Jorgensen S.L."/>
            <person name="Zaremba-Niedzwiedzka K."/>
            <person name="Martijn J."/>
            <person name="Lind A.E."/>
            <person name="van Eijk R."/>
            <person name="Schleper C."/>
            <person name="Guy L."/>
            <person name="Ettema T.J."/>
        </authorList>
    </citation>
    <scope>NUCLEOTIDE SEQUENCE</scope>
</reference>
<dbReference type="Gene3D" id="3.30.1360.170">
    <property type="match status" value="1"/>
</dbReference>
<sequence length="219" mass="25186">MKIIKPSVKLVYITPNAEQLIEKAGRTCYKSESKITIKSSENFIKMIVKRGHESVLEHGVASLRFICDRGVTHEMVRHRIASYSQESTRYCNYSSKDIEFIEPCFWEAKEAKTRSGNGCYLFINIDDSYYNTWLQTMEVCESAYKLLIKQGATPQEARSVLPNSLKTEIVMTTNFRSWRNFFGLRCAKDAHPQMQEVANMALDILRKECPTVFGDIKGK</sequence>
<dbReference type="SUPFAM" id="SSF69796">
    <property type="entry name" value="Thymidylate synthase-complementing protein Thy1"/>
    <property type="match status" value="1"/>
</dbReference>
<dbReference type="GO" id="GO:0004799">
    <property type="term" value="F:thymidylate synthase activity"/>
    <property type="evidence" value="ECO:0007669"/>
    <property type="project" value="TreeGrafter"/>
</dbReference>
<dbReference type="GO" id="GO:0070402">
    <property type="term" value="F:NADPH binding"/>
    <property type="evidence" value="ECO:0007669"/>
    <property type="project" value="TreeGrafter"/>
</dbReference>
<dbReference type="GO" id="GO:0006231">
    <property type="term" value="P:dTMP biosynthetic process"/>
    <property type="evidence" value="ECO:0007669"/>
    <property type="project" value="InterPro"/>
</dbReference>
<proteinExistence type="predicted"/>
<dbReference type="PANTHER" id="PTHR34934">
    <property type="entry name" value="FLAVIN-DEPENDENT THYMIDYLATE SYNTHASE"/>
    <property type="match status" value="1"/>
</dbReference>
<dbReference type="InterPro" id="IPR036098">
    <property type="entry name" value="Thymidylate_synthase_ThyX_sf"/>
</dbReference>
<name>A0A0F9ELL5_9ZZZZ</name>